<evidence type="ECO:0000256" key="2">
    <source>
        <dbReference type="ARBA" id="ARBA00022833"/>
    </source>
</evidence>
<evidence type="ECO:0000256" key="3">
    <source>
        <dbReference type="ARBA" id="ARBA00023027"/>
    </source>
</evidence>
<organism evidence="5 6">
    <name type="scientific">Oncorhynchus kisutch</name>
    <name type="common">Coho salmon</name>
    <name type="synonym">Salmo kisutch</name>
    <dbReference type="NCBI Taxonomy" id="8019"/>
    <lineage>
        <taxon>Eukaryota</taxon>
        <taxon>Metazoa</taxon>
        <taxon>Chordata</taxon>
        <taxon>Craniata</taxon>
        <taxon>Vertebrata</taxon>
        <taxon>Euteleostomi</taxon>
        <taxon>Actinopterygii</taxon>
        <taxon>Neopterygii</taxon>
        <taxon>Teleostei</taxon>
        <taxon>Protacanthopterygii</taxon>
        <taxon>Salmoniformes</taxon>
        <taxon>Salmonidae</taxon>
        <taxon>Salmoninae</taxon>
        <taxon>Oncorhynchus</taxon>
    </lineage>
</organism>
<dbReference type="InterPro" id="IPR011032">
    <property type="entry name" value="GroES-like_sf"/>
</dbReference>
<feature type="domain" description="Alcohol dehydrogenase-like N-terminal" evidence="4">
    <location>
        <begin position="43"/>
        <end position="92"/>
    </location>
</feature>
<dbReference type="AlphaFoldDB" id="A0A8C7F4F5"/>
<name>A0A8C7F4F5_ONCKI</name>
<dbReference type="InterPro" id="IPR013154">
    <property type="entry name" value="ADH-like_N"/>
</dbReference>
<keyword evidence="2" id="KW-0862">Zinc</keyword>
<dbReference type="GO" id="GO:0046294">
    <property type="term" value="P:formaldehyde catabolic process"/>
    <property type="evidence" value="ECO:0007669"/>
    <property type="project" value="TreeGrafter"/>
</dbReference>
<dbReference type="Proteomes" id="UP000694557">
    <property type="component" value="Unassembled WGS sequence"/>
</dbReference>
<dbReference type="PANTHER" id="PTHR43880:SF12">
    <property type="entry name" value="ALCOHOL DEHYDROGENASE CLASS-3"/>
    <property type="match status" value="1"/>
</dbReference>
<keyword evidence="6" id="KW-1185">Reference proteome</keyword>
<dbReference type="GO" id="GO:0005829">
    <property type="term" value="C:cytosol"/>
    <property type="evidence" value="ECO:0007669"/>
    <property type="project" value="TreeGrafter"/>
</dbReference>
<evidence type="ECO:0000259" key="4">
    <source>
        <dbReference type="Pfam" id="PF08240"/>
    </source>
</evidence>
<dbReference type="PANTHER" id="PTHR43880">
    <property type="entry name" value="ALCOHOL DEHYDROGENASE"/>
    <property type="match status" value="1"/>
</dbReference>
<accession>A0A8C7F4F5</accession>
<dbReference type="GO" id="GO:0008270">
    <property type="term" value="F:zinc ion binding"/>
    <property type="evidence" value="ECO:0007669"/>
    <property type="project" value="TreeGrafter"/>
</dbReference>
<dbReference type="GO" id="GO:0051903">
    <property type="term" value="F:S-(hydroxymethyl)glutathione dehydrogenase [NAD(P)+] activity"/>
    <property type="evidence" value="ECO:0007669"/>
    <property type="project" value="TreeGrafter"/>
</dbReference>
<reference evidence="5" key="2">
    <citation type="submission" date="2025-09" db="UniProtKB">
        <authorList>
            <consortium name="Ensembl"/>
        </authorList>
    </citation>
    <scope>IDENTIFICATION</scope>
</reference>
<protein>
    <recommendedName>
        <fullName evidence="4">Alcohol dehydrogenase-like N-terminal domain-containing protein</fullName>
    </recommendedName>
</protein>
<dbReference type="Gene3D" id="3.90.180.10">
    <property type="entry name" value="Medium-chain alcohol dehydrogenases, catalytic domain"/>
    <property type="match status" value="1"/>
</dbReference>
<keyword evidence="1" id="KW-0479">Metal-binding</keyword>
<reference evidence="5" key="1">
    <citation type="submission" date="2025-08" db="UniProtKB">
        <authorList>
            <consortium name="Ensembl"/>
        </authorList>
    </citation>
    <scope>IDENTIFICATION</scope>
</reference>
<keyword evidence="3" id="KW-0520">NAD</keyword>
<proteinExistence type="predicted"/>
<dbReference type="Pfam" id="PF08240">
    <property type="entry name" value="ADH_N"/>
    <property type="match status" value="1"/>
</dbReference>
<evidence type="ECO:0000256" key="1">
    <source>
        <dbReference type="ARBA" id="ARBA00022723"/>
    </source>
</evidence>
<evidence type="ECO:0000313" key="6">
    <source>
        <dbReference type="Proteomes" id="UP000694557"/>
    </source>
</evidence>
<dbReference type="SUPFAM" id="SSF50129">
    <property type="entry name" value="GroES-like"/>
    <property type="match status" value="1"/>
</dbReference>
<dbReference type="Ensembl" id="ENSOKIT00005013853.1">
    <property type="protein sequence ID" value="ENSOKIP00005012984.1"/>
    <property type="gene ID" value="ENSOKIG00005005835.1"/>
</dbReference>
<evidence type="ECO:0000313" key="5">
    <source>
        <dbReference type="Ensembl" id="ENSOKIP00005012984.1"/>
    </source>
</evidence>
<sequence length="104" mass="11235">MYTVIKGKTAVAWEHGKTLSIERVEVAPPRAHKVRPMLILVYACIPLVLGHKGSGVVEGVSPGVSKFSPGKPVRIIAIFCVPPPPCHNTTDGLKRIEKEINSTN</sequence>